<keyword evidence="1" id="KW-0479">Metal-binding</keyword>
<feature type="modified residue" description="N6-carboxylysine" evidence="3">
    <location>
        <position position="162"/>
    </location>
</feature>
<keyword evidence="2" id="KW-0378">Hydrolase</keyword>
<proteinExistence type="inferred from homology"/>
<dbReference type="RefSeq" id="WP_346757383.1">
    <property type="nucleotide sequence ID" value="NZ_JAUJEB010000001.1"/>
</dbReference>
<sequence>MKRGSLYLFILLLIAQCMTPKNESIVMTVKGPISSHKMGRSLIHEHILVDFIGANEISDDRWEKSEVIEVVMPYLKEVQTLGCETLFDCTPNYLGRDPELLRRLSDSVGINIITNTGYYGARDNKFLPPHAFTETADQLAGRWISEWENGINETNIKPGFIKIGVDRGPLSELHQKLITAAARTHLKTGLTIASHTGPAIPAFEEMAILKKEGVSPEAFIWVHAQVEKDISNHIKAAQEGAWISLDGLNDKNPERYLTMINNLKNNGLLGKVLISHDAGWFSPGEEGGGNFKGYTPVFKKLIPLLKAEKYSTEEINQLLIDNPRNALEIKVRRQAQASGP</sequence>
<dbReference type="InterPro" id="IPR001559">
    <property type="entry name" value="Phosphotriesterase"/>
</dbReference>
<evidence type="ECO:0000313" key="4">
    <source>
        <dbReference type="EMBL" id="MDN5212058.1"/>
    </source>
</evidence>
<dbReference type="Gene3D" id="3.20.20.140">
    <property type="entry name" value="Metal-dependent hydrolases"/>
    <property type="match status" value="1"/>
</dbReference>
<comment type="similarity">
    <text evidence="3">Belongs to the metallo-dependent hydrolases superfamily. Phosphotriesterase family.</text>
</comment>
<dbReference type="InterPro" id="IPR032466">
    <property type="entry name" value="Metal_Hydrolase"/>
</dbReference>
<dbReference type="PROSITE" id="PS51347">
    <property type="entry name" value="PHOSPHOTRIESTERASE_2"/>
    <property type="match status" value="1"/>
</dbReference>
<name>A0ABT8L749_9BACT</name>
<dbReference type="PANTHER" id="PTHR10819">
    <property type="entry name" value="PHOSPHOTRIESTERASE-RELATED"/>
    <property type="match status" value="1"/>
</dbReference>
<dbReference type="Proteomes" id="UP001172083">
    <property type="component" value="Unassembled WGS sequence"/>
</dbReference>
<evidence type="ECO:0000256" key="3">
    <source>
        <dbReference type="PROSITE-ProRule" id="PRU00679"/>
    </source>
</evidence>
<dbReference type="Pfam" id="PF02126">
    <property type="entry name" value="PTE"/>
    <property type="match status" value="1"/>
</dbReference>
<evidence type="ECO:0000256" key="2">
    <source>
        <dbReference type="ARBA" id="ARBA00022801"/>
    </source>
</evidence>
<reference evidence="4" key="1">
    <citation type="submission" date="2023-06" db="EMBL/GenBank/DDBJ databases">
        <title>Genomic of Agaribacillus aureum.</title>
        <authorList>
            <person name="Wang G."/>
        </authorList>
    </citation>
    <scope>NUCLEOTIDE SEQUENCE</scope>
    <source>
        <strain evidence="4">BMA12</strain>
    </source>
</reference>
<gene>
    <name evidence="4" type="ORF">QQ020_08345</name>
</gene>
<organism evidence="4 5">
    <name type="scientific">Agaribacillus aureus</name>
    <dbReference type="NCBI Taxonomy" id="3051825"/>
    <lineage>
        <taxon>Bacteria</taxon>
        <taxon>Pseudomonadati</taxon>
        <taxon>Bacteroidota</taxon>
        <taxon>Cytophagia</taxon>
        <taxon>Cytophagales</taxon>
        <taxon>Splendidivirgaceae</taxon>
        <taxon>Agaribacillus</taxon>
    </lineage>
</organism>
<evidence type="ECO:0000313" key="5">
    <source>
        <dbReference type="Proteomes" id="UP001172083"/>
    </source>
</evidence>
<accession>A0ABT8L749</accession>
<dbReference type="SUPFAM" id="SSF51556">
    <property type="entry name" value="Metallo-dependent hydrolases"/>
    <property type="match status" value="1"/>
</dbReference>
<dbReference type="PANTHER" id="PTHR10819:SF3">
    <property type="entry name" value="PHOSPHOTRIESTERASE-RELATED PROTEIN"/>
    <property type="match status" value="1"/>
</dbReference>
<comment type="caution">
    <text evidence="4">The sequence shown here is derived from an EMBL/GenBank/DDBJ whole genome shotgun (WGS) entry which is preliminary data.</text>
</comment>
<protein>
    <submittedName>
        <fullName evidence="4">Phosphotriesterase</fullName>
    </submittedName>
</protein>
<dbReference type="EMBL" id="JAUJEB010000001">
    <property type="protein sequence ID" value="MDN5212058.1"/>
    <property type="molecule type" value="Genomic_DNA"/>
</dbReference>
<keyword evidence="5" id="KW-1185">Reference proteome</keyword>
<evidence type="ECO:0000256" key="1">
    <source>
        <dbReference type="ARBA" id="ARBA00022723"/>
    </source>
</evidence>